<dbReference type="InterPro" id="IPR015083">
    <property type="entry name" value="NorB/c/GfsB-D-like_docking"/>
</dbReference>
<dbReference type="GO" id="GO:0031177">
    <property type="term" value="F:phosphopantetheine binding"/>
    <property type="evidence" value="ECO:0007669"/>
    <property type="project" value="InterPro"/>
</dbReference>
<dbReference type="InterPro" id="IPR049551">
    <property type="entry name" value="PKS_DH_C"/>
</dbReference>
<dbReference type="SMART" id="SM00827">
    <property type="entry name" value="PKS_AT"/>
    <property type="match status" value="1"/>
</dbReference>
<dbReference type="InterPro" id="IPR042104">
    <property type="entry name" value="PKS_dehydratase_sf"/>
</dbReference>
<dbReference type="InterPro" id="IPR020841">
    <property type="entry name" value="PKS_Beta-ketoAc_synthase_dom"/>
</dbReference>
<dbReference type="SUPFAM" id="SSF52151">
    <property type="entry name" value="FabD/lysophospholipase-like"/>
    <property type="match status" value="1"/>
</dbReference>
<dbReference type="InterPro" id="IPR050091">
    <property type="entry name" value="PKS_NRPS_Biosynth_Enz"/>
</dbReference>
<feature type="active site" description="Proton acceptor; for dehydratase activity" evidence="9">
    <location>
        <position position="986"/>
    </location>
</feature>
<feature type="domain" description="PKS/mFAS DH" evidence="12">
    <location>
        <begin position="954"/>
        <end position="1237"/>
    </location>
</feature>
<dbReference type="InterPro" id="IPR036299">
    <property type="entry name" value="Polyketide_synth_docking_sf"/>
</dbReference>
<dbReference type="SUPFAM" id="SSF53901">
    <property type="entry name" value="Thiolase-like"/>
    <property type="match status" value="1"/>
</dbReference>
<accession>A0A0F7EUR7</accession>
<evidence type="ECO:0000256" key="4">
    <source>
        <dbReference type="ARBA" id="ARBA00022553"/>
    </source>
</evidence>
<dbReference type="GO" id="GO:0006633">
    <property type="term" value="P:fatty acid biosynthetic process"/>
    <property type="evidence" value="ECO:0007669"/>
    <property type="project" value="InterPro"/>
</dbReference>
<dbReference type="SUPFAM" id="SSF55048">
    <property type="entry name" value="Probable ACP-binding domain of malonyl-CoA ACP transacylase"/>
    <property type="match status" value="1"/>
</dbReference>
<dbReference type="SUPFAM" id="SSF101173">
    <property type="entry name" value="Docking domain B of the erythromycin polyketide synthase (DEBS)"/>
    <property type="match status" value="1"/>
</dbReference>
<dbReference type="InterPro" id="IPR016036">
    <property type="entry name" value="Malonyl_transacylase_ACP-bd"/>
</dbReference>
<evidence type="ECO:0000256" key="5">
    <source>
        <dbReference type="ARBA" id="ARBA00022679"/>
    </source>
</evidence>
<dbReference type="PANTHER" id="PTHR43775:SF51">
    <property type="entry name" value="INACTIVE PHENOLPHTHIOCEROL SYNTHESIS POLYKETIDE SYNTHASE TYPE I PKS1-RELATED"/>
    <property type="match status" value="1"/>
</dbReference>
<dbReference type="Pfam" id="PF08990">
    <property type="entry name" value="Docking"/>
    <property type="match status" value="1"/>
</dbReference>
<evidence type="ECO:0000313" key="13">
    <source>
        <dbReference type="EMBL" id="AKG06376.1"/>
    </source>
</evidence>
<dbReference type="GO" id="GO:0004315">
    <property type="term" value="F:3-oxoacyl-[acyl-carrier-protein] synthase activity"/>
    <property type="evidence" value="ECO:0007669"/>
    <property type="project" value="InterPro"/>
</dbReference>
<dbReference type="SUPFAM" id="SSF47336">
    <property type="entry name" value="ACP-like"/>
    <property type="match status" value="1"/>
</dbReference>
<dbReference type="InterPro" id="IPR020806">
    <property type="entry name" value="PKS_PP-bd"/>
</dbReference>
<dbReference type="SMART" id="SM00826">
    <property type="entry name" value="PKS_DH"/>
    <property type="match status" value="1"/>
</dbReference>
<dbReference type="InterPro" id="IPR018201">
    <property type="entry name" value="Ketoacyl_synth_AS"/>
</dbReference>
<dbReference type="Pfam" id="PF00698">
    <property type="entry name" value="Acyl_transf_1"/>
    <property type="match status" value="1"/>
</dbReference>
<evidence type="ECO:0000256" key="9">
    <source>
        <dbReference type="PROSITE-ProRule" id="PRU01363"/>
    </source>
</evidence>
<sequence length="1889" mass="198293">MKPDRGEDRQMAVNEDRIREYLKRVTAELAGTRRRLRELEDGAREPIAIVGMSCRLPGGVDNPDDLWRLVDTETDAISGFPNDRGWEVEELYDADPDAIGTSYVREGGFLYDCAEFDPEFFSISPREALAMDPQQRLLLETSWEVFERAGIPLEAVRGTQTGVYVGVMYDDYGTRLSDIPDDLEGYLVNGSAGSVASGRISYTLGLHGPAITIDTACSSSLVALHLAVQALRSGECEMALAGGATVLATPTMFVDFARQRGLAGDGRCKAFADAADGTGFGEGVGMLLLERLSDAVSNSHNVLAVIRGTAVNQDGTSNGLTAPSGTAQQTVIRQALANAGLAADEVDVVEAHGTGTRLGDPIEAQALLATYGQGRPAERPLLLGSLKSNIGHTQAAAGVSGVIKMVLALHHGRLPRTLHVDKPSTRVDWSSGAVRLLTESQPWPEPGHRPRRAGVSSFGASGTNAHVIVEVAPEQPAGDTASTADDAAGLPVWVLSGRSEAALREQARRLHAHLISRPEPVPTDAVARTLARTRTAFPCRAAVTGPDDTTLLANLGALAVGHSAGGLVIGQAVQERRIAFLFAGQGSQVPGAGRNLYDRHPAFAQALDEALAELDQHLDRPLRDIMFAEPGSDMANLLDNTAYTQPALFALEVALFRLLTGMGLRPDALLGHSVGEISAAHVAGVLTLTDAARLVTARGRLMAELPAGGAMAALEAAEAEVVPLLADREHELSIAAVNGPQATVVAGDETAVEEQIALWREGGRRAKRLRVSHAFHSPRMGGMLAQFEESIKDLDYGTPKIPVVSNVTGTLASGDDLQTPEYWVRHARCAVRFLDGVRRLRAENIDTFVELGPDGVLTALTRDCLVGSFDPAEGDRSLLVLPTLRRDRDDVSALGEVLAAAYVHGLPVDPVAPLGDGPLTLDLPTYPFQRARYWLDPGPGTPDLATVGLDAAEHPLLAVAVDLPDGAGTVWSSRVSARTHPWLGDHSVWGRTLVPGAALLEILHEVSSATGCDRVAELTFEAPLVVPDDDGIQLRVTVSGPDIDGSRSVRIHSTPVGTEGAEWIRHATGRVASTAEVLPTDETGFTADLGGAWPPEGAQPVAVEGEYERFADAGIGYGPAFRGLHAAWRRGDDTFAEVQLPEEYGPEAARYHLHPALLDAALHAIVLGDQFPGGAHGMLPFAWTDVQLFAPGADRLRVRIAPAGPESVSVTATDGAGTPVFAATSLALRRVPADRIAAAVTGRATLYRLEWSTVPLAPVSVEARFALVGIEHPALLAALAAEAPAQAYQDLDGLAAAVGDGPAPSYVVVSLGLVSDTSPTRDVTAAGADRAAQQALELVQQWLADDRFAGSRLVVLTTGAVDTGTGVADPAAAGAWGLLRVAQTEHPQRVIAVDIDEHPDSLRMLPQLLTLDEPQLALRAGTASVPGLVRAPAASASVAPWSGIGTVLITGGTGLLGSAVARHLVRQHGVRHLLLVSRRGPHAPGADAVVRELTESGASVKVVACDAADRDDLARLLTGIPSEHPLTAVIHAAGLVDDGILTALTGDRVATVLRAKANAAVNLHDLTRDLDLTAFVLFSSVSGTIGSAGQAGYAAANAFLDGFAAWRQRQGLPATSLAWGPIDGGMAAGLRHADMARLRQIGLVPVGVEEALVLFDAACALTEAVPYPVRLDQAALRAPGAAGRVPAILSSQAQRRLRSGTQPPATESTFAAQLAGKPAAERRALLTDLVRTEAAAVLGHVGSAMLSVKRSFRDAGFDSLTAVDLRNRLGAAVGLKLPAAIVFDHPTPAALATYLETELDRQSATSQVLDAAAVWATLDQLRAGISVAVQDDADRTRAADLLHAVLAEVSGSAPVRDPAGESSVAVSDRLQTASDDELFDLLDSDFRLP</sequence>
<evidence type="ECO:0000256" key="3">
    <source>
        <dbReference type="ARBA" id="ARBA00022450"/>
    </source>
</evidence>
<feature type="region of interest" description="N-terminal hotdog fold" evidence="9">
    <location>
        <begin position="954"/>
        <end position="1078"/>
    </location>
</feature>
<dbReference type="Pfam" id="PF14765">
    <property type="entry name" value="PS-DH"/>
    <property type="match status" value="1"/>
</dbReference>
<keyword evidence="4" id="KW-0597">Phosphoprotein</keyword>
<dbReference type="Pfam" id="PF00109">
    <property type="entry name" value="ketoacyl-synt"/>
    <property type="match status" value="1"/>
</dbReference>
<dbReference type="GO" id="GO:0033068">
    <property type="term" value="P:macrolide biosynthetic process"/>
    <property type="evidence" value="ECO:0007669"/>
    <property type="project" value="UniProtKB-ARBA"/>
</dbReference>
<feature type="region of interest" description="C-terminal hotdog fold" evidence="9">
    <location>
        <begin position="1098"/>
        <end position="1237"/>
    </location>
</feature>
<dbReference type="InterPro" id="IPR016035">
    <property type="entry name" value="Acyl_Trfase/lysoPLipase"/>
</dbReference>
<feature type="active site" description="Proton donor; for dehydratase activity" evidence="9">
    <location>
        <position position="1159"/>
    </location>
</feature>
<dbReference type="EMBL" id="KP997155">
    <property type="protein sequence ID" value="AKG06376.1"/>
    <property type="molecule type" value="Genomic_DNA"/>
</dbReference>
<proteinExistence type="predicted"/>
<comment type="cofactor">
    <cofactor evidence="1">
        <name>pantetheine 4'-phosphate</name>
        <dbReference type="ChEBI" id="CHEBI:47942"/>
    </cofactor>
</comment>
<dbReference type="InterPro" id="IPR013968">
    <property type="entry name" value="PKS_KR"/>
</dbReference>
<feature type="domain" description="Carrier" evidence="10">
    <location>
        <begin position="1724"/>
        <end position="1799"/>
    </location>
</feature>
<dbReference type="FunFam" id="3.40.47.10:FF:000019">
    <property type="entry name" value="Polyketide synthase type I"/>
    <property type="match status" value="1"/>
</dbReference>
<dbReference type="InterPro" id="IPR020807">
    <property type="entry name" value="PKS_DH"/>
</dbReference>
<comment type="pathway">
    <text evidence="2">Antibiotic biosynthesis.</text>
</comment>
<organism evidence="13">
    <name type="scientific">Salinispora mooreana</name>
    <dbReference type="NCBI Taxonomy" id="999545"/>
    <lineage>
        <taxon>Bacteria</taxon>
        <taxon>Bacillati</taxon>
        <taxon>Actinomycetota</taxon>
        <taxon>Actinomycetes</taxon>
        <taxon>Micromonosporales</taxon>
        <taxon>Micromonosporaceae</taxon>
        <taxon>Salinispora</taxon>
    </lineage>
</organism>
<dbReference type="Gene3D" id="3.10.129.110">
    <property type="entry name" value="Polyketide synthase dehydratase"/>
    <property type="match status" value="1"/>
</dbReference>
<dbReference type="InterPro" id="IPR049552">
    <property type="entry name" value="PKS_DH_N"/>
</dbReference>
<dbReference type="PROSITE" id="PS50075">
    <property type="entry name" value="CARRIER"/>
    <property type="match status" value="1"/>
</dbReference>
<dbReference type="SUPFAM" id="SSF51735">
    <property type="entry name" value="NAD(P)-binding Rossmann-fold domains"/>
    <property type="match status" value="2"/>
</dbReference>
<dbReference type="Gene3D" id="3.40.366.10">
    <property type="entry name" value="Malonyl-Coenzyme A Acyl Carrier Protein, domain 2"/>
    <property type="match status" value="1"/>
</dbReference>
<name>A0A0F7EUR7_9ACTN</name>
<dbReference type="Pfam" id="PF22953">
    <property type="entry name" value="SpnB_Rossmann"/>
    <property type="match status" value="1"/>
</dbReference>
<dbReference type="Gene3D" id="1.10.1200.10">
    <property type="entry name" value="ACP-like"/>
    <property type="match status" value="1"/>
</dbReference>
<dbReference type="SMART" id="SM00825">
    <property type="entry name" value="PKS_KS"/>
    <property type="match status" value="1"/>
</dbReference>
<dbReference type="Gene3D" id="3.40.50.720">
    <property type="entry name" value="NAD(P)-binding Rossmann-like Domain"/>
    <property type="match status" value="1"/>
</dbReference>
<dbReference type="InterPro" id="IPR006162">
    <property type="entry name" value="Ppantetheine_attach_site"/>
</dbReference>
<dbReference type="InterPro" id="IPR036291">
    <property type="entry name" value="NAD(P)-bd_dom_sf"/>
</dbReference>
<dbReference type="SMART" id="SM00823">
    <property type="entry name" value="PKS_PP"/>
    <property type="match status" value="1"/>
</dbReference>
<feature type="domain" description="Ketosynthase family 3 (KS3)" evidence="11">
    <location>
        <begin position="44"/>
        <end position="471"/>
    </location>
</feature>
<evidence type="ECO:0000256" key="7">
    <source>
        <dbReference type="ARBA" id="ARBA00023268"/>
    </source>
</evidence>
<dbReference type="InterPro" id="IPR036736">
    <property type="entry name" value="ACP-like_sf"/>
</dbReference>
<dbReference type="InterPro" id="IPR014030">
    <property type="entry name" value="Ketoacyl_synth_N"/>
</dbReference>
<evidence type="ECO:0000256" key="8">
    <source>
        <dbReference type="ARBA" id="ARBA00023315"/>
    </source>
</evidence>
<evidence type="ECO:0000256" key="1">
    <source>
        <dbReference type="ARBA" id="ARBA00001957"/>
    </source>
</evidence>
<dbReference type="Gene3D" id="3.40.47.10">
    <property type="match status" value="1"/>
</dbReference>
<dbReference type="PROSITE" id="PS00606">
    <property type="entry name" value="KS3_1"/>
    <property type="match status" value="1"/>
</dbReference>
<dbReference type="Pfam" id="PF21089">
    <property type="entry name" value="PKS_DH_N"/>
    <property type="match status" value="1"/>
</dbReference>
<dbReference type="CDD" id="cd08956">
    <property type="entry name" value="KR_3_FAS_SDR_x"/>
    <property type="match status" value="1"/>
</dbReference>
<dbReference type="Gene3D" id="3.30.70.3290">
    <property type="match status" value="1"/>
</dbReference>
<dbReference type="FunFam" id="1.10.1200.10:FF:000007">
    <property type="entry name" value="Probable polyketide synthase pks17"/>
    <property type="match status" value="1"/>
</dbReference>
<protein>
    <submittedName>
        <fullName evidence="13">Polyketide synthase type 1</fullName>
    </submittedName>
</protein>
<dbReference type="FunFam" id="3.40.366.10:FF:000002">
    <property type="entry name" value="Probable polyketide synthase 2"/>
    <property type="match status" value="1"/>
</dbReference>
<dbReference type="PROSITE" id="PS52019">
    <property type="entry name" value="PKS_MFAS_DH"/>
    <property type="match status" value="1"/>
</dbReference>
<reference evidence="13" key="1">
    <citation type="journal article" date="2015" name="ChemBioChem">
        <title>Salinipyrone and Pacificanone Are Biosynthetic By-products of the Rosamicin Polyketide Synthase.</title>
        <authorList>
            <person name="Moore B.S."/>
            <person name="Awakawa T."/>
            <person name="Cruesemann M."/>
            <person name="Munguia J."/>
            <person name="Ziemert N."/>
            <person name="Nizet V."/>
            <person name="Fenical W."/>
        </authorList>
    </citation>
    <scope>NUCLEOTIDE SEQUENCE</scope>
    <source>
        <strain evidence="13">CNS-237</strain>
    </source>
</reference>
<keyword evidence="7" id="KW-0511">Multifunctional enzyme</keyword>
<gene>
    <name evidence="13" type="primary">spr8</name>
</gene>
<evidence type="ECO:0000256" key="6">
    <source>
        <dbReference type="ARBA" id="ARBA00023194"/>
    </source>
</evidence>
<dbReference type="InterPro" id="IPR055123">
    <property type="entry name" value="SpnB-like_Rossmann"/>
</dbReference>
<keyword evidence="8" id="KW-0012">Acyltransferase</keyword>
<dbReference type="InterPro" id="IPR014031">
    <property type="entry name" value="Ketoacyl_synth_C"/>
</dbReference>
<dbReference type="InterPro" id="IPR032821">
    <property type="entry name" value="PKS_assoc"/>
</dbReference>
<keyword evidence="5" id="KW-0808">Transferase</keyword>
<dbReference type="SMART" id="SM01294">
    <property type="entry name" value="PKS_PP_betabranch"/>
    <property type="match status" value="1"/>
</dbReference>
<dbReference type="InterPro" id="IPR057326">
    <property type="entry name" value="KR_dom"/>
</dbReference>
<dbReference type="CDD" id="cd00833">
    <property type="entry name" value="PKS"/>
    <property type="match status" value="1"/>
</dbReference>
<evidence type="ECO:0000259" key="12">
    <source>
        <dbReference type="PROSITE" id="PS52019"/>
    </source>
</evidence>
<dbReference type="Pfam" id="PF08659">
    <property type="entry name" value="KR"/>
    <property type="match status" value="1"/>
</dbReference>
<keyword evidence="6" id="KW-0045">Antibiotic biosynthesis</keyword>
<dbReference type="PROSITE" id="PS52004">
    <property type="entry name" value="KS3_2"/>
    <property type="match status" value="1"/>
</dbReference>
<keyword evidence="3" id="KW-0596">Phosphopantetheine</keyword>
<evidence type="ECO:0000259" key="11">
    <source>
        <dbReference type="PROSITE" id="PS52004"/>
    </source>
</evidence>
<dbReference type="InterPro" id="IPR009081">
    <property type="entry name" value="PP-bd_ACP"/>
</dbReference>
<dbReference type="InterPro" id="IPR016039">
    <property type="entry name" value="Thiolase-like"/>
</dbReference>
<dbReference type="Pfam" id="PF16197">
    <property type="entry name" value="KAsynt_C_assoc"/>
    <property type="match status" value="1"/>
</dbReference>
<evidence type="ECO:0000256" key="2">
    <source>
        <dbReference type="ARBA" id="ARBA00004792"/>
    </source>
</evidence>
<dbReference type="SMART" id="SM00822">
    <property type="entry name" value="PKS_KR"/>
    <property type="match status" value="1"/>
</dbReference>
<dbReference type="GO" id="GO:0004312">
    <property type="term" value="F:fatty acid synthase activity"/>
    <property type="evidence" value="ECO:0007669"/>
    <property type="project" value="TreeGrafter"/>
</dbReference>
<dbReference type="Pfam" id="PF00550">
    <property type="entry name" value="PP-binding"/>
    <property type="match status" value="1"/>
</dbReference>
<dbReference type="InterPro" id="IPR001227">
    <property type="entry name" value="Ac_transferase_dom_sf"/>
</dbReference>
<dbReference type="InterPro" id="IPR014043">
    <property type="entry name" value="Acyl_transferase_dom"/>
</dbReference>
<evidence type="ECO:0000259" key="10">
    <source>
        <dbReference type="PROSITE" id="PS50075"/>
    </source>
</evidence>
<dbReference type="Pfam" id="PF02801">
    <property type="entry name" value="Ketoacyl-synt_C"/>
    <property type="match status" value="1"/>
</dbReference>
<dbReference type="PROSITE" id="PS00012">
    <property type="entry name" value="PHOSPHOPANTETHEINE"/>
    <property type="match status" value="1"/>
</dbReference>
<dbReference type="PANTHER" id="PTHR43775">
    <property type="entry name" value="FATTY ACID SYNTHASE"/>
    <property type="match status" value="1"/>
</dbReference>
<dbReference type="InterPro" id="IPR049900">
    <property type="entry name" value="PKS_mFAS_DH"/>
</dbReference>